<protein>
    <submittedName>
        <fullName evidence="2">Anthranilate phosphoribosyltransferase</fullName>
    </submittedName>
</protein>
<sequence>MAAATPTFLQPPLHRLPASRGSGPVGLRLGGRGWEALRVAGVRSAGRGRASSSLAAACLLDSAGGGGAGDAGKKGGGGVGAVPNSNYVVPLDKAAPGIIRPLGEILRDLNKKVNENIINTLDRSIPWYHVNRLLSFYAPGWNGEIRNVIFSDKGTVTVVYRVTVRGSDGEAHRESSGTVSNSDGMAGDPVALAEEVAFCRACARFGLGLYLYHEEDNL</sequence>
<accession>A0A1D1XHH5</accession>
<dbReference type="EMBL" id="GDJX01026080">
    <property type="protein sequence ID" value="JAT41856.1"/>
    <property type="molecule type" value="Transcribed_RNA"/>
</dbReference>
<dbReference type="PANTHER" id="PTHR34050:SF3">
    <property type="entry name" value="DNA REPAIR RAD52-LIKE PROTEIN 2, CHLOROPLASTIC"/>
    <property type="match status" value="1"/>
</dbReference>
<dbReference type="GO" id="GO:0003677">
    <property type="term" value="F:DNA binding"/>
    <property type="evidence" value="ECO:0007669"/>
    <property type="project" value="InterPro"/>
</dbReference>
<gene>
    <name evidence="2" type="primary">trpD_4</name>
    <name evidence="2" type="ORF">g.89618</name>
</gene>
<name>A0A1D1XHH5_9ARAE</name>
<dbReference type="InterPro" id="IPR037489">
    <property type="entry name" value="RAD52-like"/>
</dbReference>
<proteinExistence type="predicted"/>
<evidence type="ECO:0000256" key="1">
    <source>
        <dbReference type="SAM" id="MobiDB-lite"/>
    </source>
</evidence>
<keyword evidence="2" id="KW-0328">Glycosyltransferase</keyword>
<dbReference type="GO" id="GO:0000724">
    <property type="term" value="P:double-strand break repair via homologous recombination"/>
    <property type="evidence" value="ECO:0007669"/>
    <property type="project" value="InterPro"/>
</dbReference>
<dbReference type="PANTHER" id="PTHR34050">
    <property type="entry name" value="DNA REPAIR RAD52-LIKE PROTEIN 2, CHLOROPLASTIC"/>
    <property type="match status" value="1"/>
</dbReference>
<dbReference type="GO" id="GO:0016757">
    <property type="term" value="F:glycosyltransferase activity"/>
    <property type="evidence" value="ECO:0007669"/>
    <property type="project" value="UniProtKB-KW"/>
</dbReference>
<dbReference type="AlphaFoldDB" id="A0A1D1XHH5"/>
<reference evidence="2" key="1">
    <citation type="submission" date="2015-07" db="EMBL/GenBank/DDBJ databases">
        <title>Transcriptome Assembly of Anthurium amnicola.</title>
        <authorList>
            <person name="Suzuki J."/>
        </authorList>
    </citation>
    <scope>NUCLEOTIDE SEQUENCE</scope>
</reference>
<keyword evidence="2" id="KW-0808">Transferase</keyword>
<feature type="region of interest" description="Disordered" evidence="1">
    <location>
        <begin position="1"/>
        <end position="24"/>
    </location>
</feature>
<evidence type="ECO:0000313" key="2">
    <source>
        <dbReference type="EMBL" id="JAT41856.1"/>
    </source>
</evidence>
<organism evidence="2">
    <name type="scientific">Anthurium amnicola</name>
    <dbReference type="NCBI Taxonomy" id="1678845"/>
    <lineage>
        <taxon>Eukaryota</taxon>
        <taxon>Viridiplantae</taxon>
        <taxon>Streptophyta</taxon>
        <taxon>Embryophyta</taxon>
        <taxon>Tracheophyta</taxon>
        <taxon>Spermatophyta</taxon>
        <taxon>Magnoliopsida</taxon>
        <taxon>Liliopsida</taxon>
        <taxon>Araceae</taxon>
        <taxon>Pothoideae</taxon>
        <taxon>Potheae</taxon>
        <taxon>Anthurium</taxon>
    </lineage>
</organism>